<dbReference type="CDD" id="cd01949">
    <property type="entry name" value="GGDEF"/>
    <property type="match status" value="1"/>
</dbReference>
<comment type="caution">
    <text evidence="3">The sequence shown here is derived from an EMBL/GenBank/DDBJ whole genome shotgun (WGS) entry which is preliminary data.</text>
</comment>
<evidence type="ECO:0000313" key="4">
    <source>
        <dbReference type="Proteomes" id="UP001202134"/>
    </source>
</evidence>
<dbReference type="InterPro" id="IPR043128">
    <property type="entry name" value="Rev_trsase/Diguanyl_cyclase"/>
</dbReference>
<dbReference type="Gene3D" id="3.30.70.270">
    <property type="match status" value="1"/>
</dbReference>
<keyword evidence="1" id="KW-0812">Transmembrane</keyword>
<evidence type="ECO:0000259" key="2">
    <source>
        <dbReference type="PROSITE" id="PS50887"/>
    </source>
</evidence>
<dbReference type="PANTHER" id="PTHR44757:SF2">
    <property type="entry name" value="BIOFILM ARCHITECTURE MAINTENANCE PROTEIN MBAA"/>
    <property type="match status" value="1"/>
</dbReference>
<evidence type="ECO:0000256" key="1">
    <source>
        <dbReference type="SAM" id="Phobius"/>
    </source>
</evidence>
<dbReference type="InterPro" id="IPR029787">
    <property type="entry name" value="Nucleotide_cyclase"/>
</dbReference>
<dbReference type="Proteomes" id="UP001202134">
    <property type="component" value="Unassembled WGS sequence"/>
</dbReference>
<dbReference type="SUPFAM" id="SSF55073">
    <property type="entry name" value="Nucleotide cyclase"/>
    <property type="match status" value="1"/>
</dbReference>
<keyword evidence="1" id="KW-1133">Transmembrane helix</keyword>
<sequence length="285" mass="31880">MGLSASILVLLGLIGLSLSLKPAYQICAYSQFSSKGWLTLLMLIALFIVSYFSYLSLLLKAQETVNFIQLVVAGIFFAGGWFVYLVTRLSKQTIENMDNLLQEKNHQANHDLLTGLPNRQQYYRSIDQFIAKEPETFYCMMLDINNFKMINDTFGHSEGDRVLQIVAERIDSVLPADALAARIGGDEIAIIIPDAQDRNISIIAKQIEQALLVDIPCSGHMIVIGASIGIAQFPKDGQDRKSLMKNADIAMYSAKRNEVSHQYFQPHLTSSQFPKYALDIDKSSF</sequence>
<proteinExistence type="predicted"/>
<dbReference type="NCBIfam" id="TIGR00254">
    <property type="entry name" value="GGDEF"/>
    <property type="match status" value="1"/>
</dbReference>
<name>A0ABT0KIT8_9GAMM</name>
<protein>
    <submittedName>
        <fullName evidence="3">GGDEF domain-containing protein</fullName>
    </submittedName>
</protein>
<gene>
    <name evidence="3" type="ORF">L2737_00210</name>
</gene>
<dbReference type="RefSeq" id="WP_102528105.1">
    <property type="nucleotide sequence ID" value="NZ_JAKIKU010000001.1"/>
</dbReference>
<dbReference type="InterPro" id="IPR052155">
    <property type="entry name" value="Biofilm_reg_signaling"/>
</dbReference>
<keyword evidence="4" id="KW-1185">Reference proteome</keyword>
<accession>A0ABT0KIT8</accession>
<dbReference type="PROSITE" id="PS50887">
    <property type="entry name" value="GGDEF"/>
    <property type="match status" value="1"/>
</dbReference>
<dbReference type="PANTHER" id="PTHR44757">
    <property type="entry name" value="DIGUANYLATE CYCLASE DGCP"/>
    <property type="match status" value="1"/>
</dbReference>
<feature type="domain" description="GGDEF" evidence="2">
    <location>
        <begin position="135"/>
        <end position="264"/>
    </location>
</feature>
<evidence type="ECO:0000313" key="3">
    <source>
        <dbReference type="EMBL" id="MCL1043761.1"/>
    </source>
</evidence>
<dbReference type="EMBL" id="JAKIKU010000001">
    <property type="protein sequence ID" value="MCL1043761.1"/>
    <property type="molecule type" value="Genomic_DNA"/>
</dbReference>
<dbReference type="Pfam" id="PF00990">
    <property type="entry name" value="GGDEF"/>
    <property type="match status" value="1"/>
</dbReference>
<organism evidence="3 4">
    <name type="scientific">Shewanella electrodiphila</name>
    <dbReference type="NCBI Taxonomy" id="934143"/>
    <lineage>
        <taxon>Bacteria</taxon>
        <taxon>Pseudomonadati</taxon>
        <taxon>Pseudomonadota</taxon>
        <taxon>Gammaproteobacteria</taxon>
        <taxon>Alteromonadales</taxon>
        <taxon>Shewanellaceae</taxon>
        <taxon>Shewanella</taxon>
    </lineage>
</organism>
<feature type="transmembrane region" description="Helical" evidence="1">
    <location>
        <begin position="67"/>
        <end position="87"/>
    </location>
</feature>
<keyword evidence="1" id="KW-0472">Membrane</keyword>
<dbReference type="SMART" id="SM00267">
    <property type="entry name" value="GGDEF"/>
    <property type="match status" value="1"/>
</dbReference>
<dbReference type="InterPro" id="IPR000160">
    <property type="entry name" value="GGDEF_dom"/>
</dbReference>
<reference evidence="3 4" key="1">
    <citation type="submission" date="2022-01" db="EMBL/GenBank/DDBJ databases">
        <title>Whole genome-based taxonomy of the Shewanellaceae.</title>
        <authorList>
            <person name="Martin-Rodriguez A.J."/>
        </authorList>
    </citation>
    <scope>NUCLEOTIDE SEQUENCE [LARGE SCALE GENOMIC DNA]</scope>
    <source>
        <strain evidence="3 4">DSM 24955</strain>
    </source>
</reference>
<feature type="transmembrane region" description="Helical" evidence="1">
    <location>
        <begin position="35"/>
        <end position="55"/>
    </location>
</feature>